<dbReference type="InterPro" id="IPR036438">
    <property type="entry name" value="Insulin-like_sf"/>
</dbReference>
<dbReference type="AlphaFoldDB" id="I1SKI2"/>
<evidence type="ECO:0000256" key="2">
    <source>
        <dbReference type="ARBA" id="ARBA00009034"/>
    </source>
</evidence>
<evidence type="ECO:0000259" key="5">
    <source>
        <dbReference type="SMART" id="SM00078"/>
    </source>
</evidence>
<dbReference type="Pfam" id="PF00049">
    <property type="entry name" value="Insulin"/>
    <property type="match status" value="1"/>
</dbReference>
<keyword evidence="4" id="KW-0964">Secreted</keyword>
<keyword evidence="3" id="KW-0968">Cytoplasmic vesicle</keyword>
<sequence length="146" mass="16543">MVSVMLPVTVSPRQKLSHVFLVYTAVLFVCQVSKVSANLEHVCSPSHFENQQIGICGDRLATSVQFICQYAVSSARYLVKRSYPRDIDKEIHDIMLNKKDALSYLTKRSGYQGIVCECCINSCSVNELIQYCEPPSSRRIRSDYPK</sequence>
<evidence type="ECO:0000313" key="6">
    <source>
        <dbReference type="EMBL" id="ABU82759.1"/>
    </source>
</evidence>
<dbReference type="InterPro" id="IPR022352">
    <property type="entry name" value="Ins/IGF/rlx"/>
</dbReference>
<dbReference type="PROSITE" id="PS00262">
    <property type="entry name" value="INSULIN"/>
    <property type="match status" value="1"/>
</dbReference>
<comment type="similarity">
    <text evidence="2 4">Belongs to the insulin family.</text>
</comment>
<dbReference type="PRINTS" id="PR00276">
    <property type="entry name" value="INSULINFAMLY"/>
</dbReference>
<proteinExistence type="evidence at transcript level"/>
<evidence type="ECO:0000256" key="1">
    <source>
        <dbReference type="ARBA" id="ARBA00004398"/>
    </source>
</evidence>
<feature type="domain" description="Insulin-like" evidence="5">
    <location>
        <begin position="53"/>
        <end position="132"/>
    </location>
</feature>
<dbReference type="GO" id="GO:0005576">
    <property type="term" value="C:extracellular region"/>
    <property type="evidence" value="ECO:0007669"/>
    <property type="project" value="UniProtKB-SubCell"/>
</dbReference>
<protein>
    <submittedName>
        <fullName evidence="6">Insulin-like peptide 1</fullName>
    </submittedName>
</protein>
<dbReference type="CDD" id="cd04366">
    <property type="entry name" value="IlGF_insulin_bombyxin_like"/>
    <property type="match status" value="1"/>
</dbReference>
<dbReference type="SMART" id="SM00078">
    <property type="entry name" value="IlGF"/>
    <property type="match status" value="1"/>
</dbReference>
<dbReference type="GO" id="GO:0005179">
    <property type="term" value="F:hormone activity"/>
    <property type="evidence" value="ECO:0007669"/>
    <property type="project" value="InterPro"/>
</dbReference>
<organism evidence="6">
    <name type="scientific">Tritonia tetraquetra</name>
    <dbReference type="NCBI Taxonomy" id="2780533"/>
    <lineage>
        <taxon>Eukaryota</taxon>
        <taxon>Metazoa</taxon>
        <taxon>Spiralia</taxon>
        <taxon>Lophotrochozoa</taxon>
        <taxon>Mollusca</taxon>
        <taxon>Gastropoda</taxon>
        <taxon>Heterobranchia</taxon>
        <taxon>Euthyneura</taxon>
        <taxon>Nudipleura</taxon>
        <taxon>Nudibranchia</taxon>
        <taxon>Cladobranchia</taxon>
        <taxon>Dendronotoidea</taxon>
        <taxon>Tritoniidae</taxon>
        <taxon>Tritonia</taxon>
    </lineage>
</organism>
<dbReference type="SUPFAM" id="SSF56994">
    <property type="entry name" value="Insulin-like"/>
    <property type="match status" value="1"/>
</dbReference>
<comment type="subcellular location">
    <subcellularLocation>
        <location evidence="1">Cytoplasmic vesicle</location>
        <location evidence="1">Secretory vesicle</location>
    </subcellularLocation>
    <subcellularLocation>
        <location evidence="4">Secreted</location>
    </subcellularLocation>
</comment>
<dbReference type="Gene3D" id="1.10.100.10">
    <property type="entry name" value="Insulin-like"/>
    <property type="match status" value="1"/>
</dbReference>
<accession>I1SKI2</accession>
<dbReference type="InterPro" id="IPR016179">
    <property type="entry name" value="Insulin-like"/>
</dbReference>
<evidence type="ECO:0000256" key="3">
    <source>
        <dbReference type="ARBA" id="ARBA00023329"/>
    </source>
</evidence>
<reference evidence="6" key="1">
    <citation type="submission" date="2007-07" db="EMBL/GenBank/DDBJ databases">
        <title>Identification and cloning of neuropeptides and putative secretory products from Tritonia diomedea.</title>
        <authorList>
            <person name="Kohn A.B."/>
            <person name="Moroz L.L."/>
        </authorList>
    </citation>
    <scope>NUCLEOTIDE SEQUENCE</scope>
</reference>
<dbReference type="InterPro" id="IPR022353">
    <property type="entry name" value="Insulin_CS"/>
</dbReference>
<dbReference type="EMBL" id="EU017520">
    <property type="protein sequence ID" value="ABU82759.1"/>
    <property type="molecule type" value="mRNA"/>
</dbReference>
<name>I1SKI2_9GAST</name>
<evidence type="ECO:0000256" key="4">
    <source>
        <dbReference type="RuleBase" id="RU000406"/>
    </source>
</evidence>